<dbReference type="EMBL" id="WMBE01000001">
    <property type="protein sequence ID" value="MDG0866265.1"/>
    <property type="molecule type" value="Genomic_DNA"/>
</dbReference>
<dbReference type="InterPro" id="IPR007061">
    <property type="entry name" value="MST-like"/>
</dbReference>
<dbReference type="InterPro" id="IPR034660">
    <property type="entry name" value="DinB/YfiT-like"/>
</dbReference>
<dbReference type="EMBL" id="CP046147">
    <property type="protein sequence ID" value="WFG39016.1"/>
    <property type="molecule type" value="Genomic_DNA"/>
</dbReference>
<evidence type="ECO:0000313" key="1">
    <source>
        <dbReference type="EMBL" id="MDG0866265.1"/>
    </source>
</evidence>
<evidence type="ECO:0000313" key="2">
    <source>
        <dbReference type="EMBL" id="WFG39016.1"/>
    </source>
</evidence>
<protein>
    <submittedName>
        <fullName evidence="2">DUF664 domain-containing protein</fullName>
    </submittedName>
</protein>
<gene>
    <name evidence="1" type="ORF">GKO46_04160</name>
    <name evidence="2" type="ORF">GKO48_05100</name>
</gene>
<dbReference type="AlphaFoldDB" id="A0AAJ5ZHX7"/>
<organism evidence="2 3">
    <name type="scientific">Candidatus Lucifugimonas marina</name>
    <dbReference type="NCBI Taxonomy" id="3038979"/>
    <lineage>
        <taxon>Bacteria</taxon>
        <taxon>Bacillati</taxon>
        <taxon>Chloroflexota</taxon>
        <taxon>Dehalococcoidia</taxon>
        <taxon>SAR202 cluster</taxon>
        <taxon>Candidatus Lucifugimonadales</taxon>
        <taxon>Candidatus Lucifugimonadaceae</taxon>
        <taxon>Candidatus Lucifugimonas</taxon>
    </lineage>
</organism>
<dbReference type="SUPFAM" id="SSF109854">
    <property type="entry name" value="DinB/YfiT-like putative metalloenzymes"/>
    <property type="match status" value="1"/>
</dbReference>
<dbReference type="Pfam" id="PF04978">
    <property type="entry name" value="MST"/>
    <property type="match status" value="1"/>
</dbReference>
<evidence type="ECO:0000313" key="3">
    <source>
        <dbReference type="Proteomes" id="UP001219901"/>
    </source>
</evidence>
<reference evidence="3" key="3">
    <citation type="submission" date="2023-06" db="EMBL/GenBank/DDBJ databases">
        <title>Pangenomics reveal diversification of enzyme families and niche specialization in globally abundant SAR202 bacteria.</title>
        <authorList>
            <person name="Saw J.H.W."/>
        </authorList>
    </citation>
    <scope>NUCLEOTIDE SEQUENCE [LARGE SCALE GENOMIC DNA]</scope>
    <source>
        <strain evidence="3">JH1073</strain>
    </source>
</reference>
<reference evidence="3 4" key="1">
    <citation type="submission" date="2019-11" db="EMBL/GenBank/DDBJ databases">
        <authorList>
            <person name="Cho J.-C."/>
        </authorList>
    </citation>
    <scope>NUCLEOTIDE SEQUENCE [LARGE SCALE GENOMIC DNA]</scope>
    <source>
        <strain evidence="2 3">JH1073</strain>
        <strain evidence="1 4">JH702</strain>
    </source>
</reference>
<dbReference type="Proteomes" id="UP001321249">
    <property type="component" value="Unassembled WGS sequence"/>
</dbReference>
<sequence>MNSFRDAVKSGMTEYLNELKQKLEGLTDAELRWQATLDTNTIFWLVWHMARVEDNWINGQIAGDETVWESGGWVDRTEITAEGNGFSDTMDQVRAFPNVPVSDLIAYYDEVRKAAFQVIDRLSDSDMPKELSSRRGRAVTCGWILGHVIVEESQHLGQIALIRGMIRGLNG</sequence>
<accession>A0AAJ5ZHX7</accession>
<evidence type="ECO:0000313" key="4">
    <source>
        <dbReference type="Proteomes" id="UP001321249"/>
    </source>
</evidence>
<dbReference type="Gene3D" id="1.20.120.450">
    <property type="entry name" value="dinb family like domain"/>
    <property type="match status" value="1"/>
</dbReference>
<dbReference type="RefSeq" id="WP_342822294.1">
    <property type="nucleotide sequence ID" value="NZ_CP046146.1"/>
</dbReference>
<reference evidence="2" key="2">
    <citation type="journal article" date="2023" name="Nat. Commun.">
        <title>Cultivation of marine bacteria of the SAR202 clade.</title>
        <authorList>
            <person name="Lim Y."/>
            <person name="Seo J.H."/>
            <person name="Giovannoni S.J."/>
            <person name="Kang I."/>
            <person name="Cho J.C."/>
        </authorList>
    </citation>
    <scope>NUCLEOTIDE SEQUENCE</scope>
    <source>
        <strain evidence="2">JH1073</strain>
    </source>
</reference>
<dbReference type="Proteomes" id="UP001219901">
    <property type="component" value="Chromosome"/>
</dbReference>
<proteinExistence type="predicted"/>
<name>A0AAJ5ZHX7_9CHLR</name>
<keyword evidence="3" id="KW-1185">Reference proteome</keyword>